<protein>
    <submittedName>
        <fullName evidence="3">Methylated-DNA-protein-cysteine methyltransferase-related protein</fullName>
    </submittedName>
</protein>
<keyword evidence="3" id="KW-0808">Transferase</keyword>
<sequence>MNNFDLQVFALVYQVPEGKVATYGDIAKLAGMPSHARQVGKVLSRLPADSKLPWYRIVNSQGKISLQGSRGDYQRQQLAAEGIRLSAHGTISLKIYRM</sequence>
<dbReference type="InterPro" id="IPR014048">
    <property type="entry name" value="MethylDNA_cys_MeTrfase_DNA-bd"/>
</dbReference>
<name>A0A1K9Z8C1_9GAMM</name>
<organism evidence="3 4">
    <name type="scientific">Moritella viscosa</name>
    <dbReference type="NCBI Taxonomy" id="80854"/>
    <lineage>
        <taxon>Bacteria</taxon>
        <taxon>Pseudomonadati</taxon>
        <taxon>Pseudomonadota</taxon>
        <taxon>Gammaproteobacteria</taxon>
        <taxon>Alteromonadales</taxon>
        <taxon>Moritellaceae</taxon>
        <taxon>Moritella</taxon>
    </lineage>
</organism>
<reference evidence="3 4" key="1">
    <citation type="submission" date="2016-11" db="EMBL/GenBank/DDBJ databases">
        <authorList>
            <person name="Jaros S."/>
            <person name="Januszkiewicz K."/>
            <person name="Wedrychowicz H."/>
        </authorList>
    </citation>
    <scope>NUCLEOTIDE SEQUENCE [LARGE SCALE GENOMIC DNA]</scope>
    <source>
        <strain evidence="3">NVI 5450</strain>
    </source>
</reference>
<dbReference type="GO" id="GO:0006281">
    <property type="term" value="P:DNA repair"/>
    <property type="evidence" value="ECO:0007669"/>
    <property type="project" value="InterPro"/>
</dbReference>
<dbReference type="OrthoDB" id="9132167at2"/>
<dbReference type="InterPro" id="IPR036217">
    <property type="entry name" value="MethylDNA_cys_MeTrfase_DNAb"/>
</dbReference>
<evidence type="ECO:0000256" key="1">
    <source>
        <dbReference type="ARBA" id="ARBA00022763"/>
    </source>
</evidence>
<keyword evidence="1" id="KW-0227">DNA damage</keyword>
<dbReference type="Proteomes" id="UP000183794">
    <property type="component" value="Unassembled WGS sequence"/>
</dbReference>
<evidence type="ECO:0000313" key="3">
    <source>
        <dbReference type="EMBL" id="SGY90437.1"/>
    </source>
</evidence>
<dbReference type="Gene3D" id="1.10.10.10">
    <property type="entry name" value="Winged helix-like DNA-binding domain superfamily/Winged helix DNA-binding domain"/>
    <property type="match status" value="1"/>
</dbReference>
<dbReference type="InterPro" id="IPR052520">
    <property type="entry name" value="ATL_DNA_repair"/>
</dbReference>
<dbReference type="EMBL" id="FPLD01000036">
    <property type="protein sequence ID" value="SGY90437.1"/>
    <property type="molecule type" value="Genomic_DNA"/>
</dbReference>
<dbReference type="Pfam" id="PF01035">
    <property type="entry name" value="DNA_binding_1"/>
    <property type="match status" value="1"/>
</dbReference>
<keyword evidence="3" id="KW-0489">Methyltransferase</keyword>
<dbReference type="RefSeq" id="WP_075476474.1">
    <property type="nucleotide sequence ID" value="NZ_CAWRBC010000158.1"/>
</dbReference>
<proteinExistence type="predicted"/>
<dbReference type="InterPro" id="IPR036388">
    <property type="entry name" value="WH-like_DNA-bd_sf"/>
</dbReference>
<dbReference type="GO" id="GO:0008168">
    <property type="term" value="F:methyltransferase activity"/>
    <property type="evidence" value="ECO:0007669"/>
    <property type="project" value="UniProtKB-KW"/>
</dbReference>
<feature type="domain" description="Methylated-DNA-[protein]-cysteine S-methyltransferase DNA binding" evidence="2">
    <location>
        <begin position="3"/>
        <end position="83"/>
    </location>
</feature>
<dbReference type="AlphaFoldDB" id="A0A1K9Z8C1"/>
<accession>A0A1K9Z8C1</accession>
<dbReference type="SUPFAM" id="SSF46767">
    <property type="entry name" value="Methylated DNA-protein cysteine methyltransferase, C-terminal domain"/>
    <property type="match status" value="1"/>
</dbReference>
<dbReference type="PANTHER" id="PTHR42942:SF1">
    <property type="entry name" value="ALKYLTRANSFERASE-LIKE PROTEIN 1"/>
    <property type="match status" value="1"/>
</dbReference>
<gene>
    <name evidence="3" type="ORF">NVI5450_1124</name>
</gene>
<dbReference type="PANTHER" id="PTHR42942">
    <property type="entry name" value="6-O-METHYLGUANINE DNA METHYLTRANSFERASE"/>
    <property type="match status" value="1"/>
</dbReference>
<dbReference type="CDD" id="cd06445">
    <property type="entry name" value="ATase"/>
    <property type="match status" value="1"/>
</dbReference>
<evidence type="ECO:0000259" key="2">
    <source>
        <dbReference type="Pfam" id="PF01035"/>
    </source>
</evidence>
<evidence type="ECO:0000313" key="4">
    <source>
        <dbReference type="Proteomes" id="UP000183794"/>
    </source>
</evidence>
<dbReference type="GO" id="GO:0032259">
    <property type="term" value="P:methylation"/>
    <property type="evidence" value="ECO:0007669"/>
    <property type="project" value="UniProtKB-KW"/>
</dbReference>